<organism evidence="1 2">
    <name type="scientific">Phycomyces blakesleeanus (strain ATCC 8743b / DSM 1359 / FGSC 10004 / NBRC 33097 / NRRL 1555)</name>
    <dbReference type="NCBI Taxonomy" id="763407"/>
    <lineage>
        <taxon>Eukaryota</taxon>
        <taxon>Fungi</taxon>
        <taxon>Fungi incertae sedis</taxon>
        <taxon>Mucoromycota</taxon>
        <taxon>Mucoromycotina</taxon>
        <taxon>Mucoromycetes</taxon>
        <taxon>Mucorales</taxon>
        <taxon>Phycomycetaceae</taxon>
        <taxon>Phycomyces</taxon>
    </lineage>
</organism>
<reference evidence="2" key="1">
    <citation type="submission" date="2015-06" db="EMBL/GenBank/DDBJ databases">
        <title>Expansion of signal transduction pathways in fungi by whole-genome duplication.</title>
        <authorList>
            <consortium name="DOE Joint Genome Institute"/>
            <person name="Corrochano L.M."/>
            <person name="Kuo A."/>
            <person name="Marcet-Houben M."/>
            <person name="Polaino S."/>
            <person name="Salamov A."/>
            <person name="Villalobos J.M."/>
            <person name="Alvarez M.I."/>
            <person name="Avalos J."/>
            <person name="Benito E.P."/>
            <person name="Benoit I."/>
            <person name="Burger G."/>
            <person name="Camino L.P."/>
            <person name="Canovas D."/>
            <person name="Cerda-Olmedo E."/>
            <person name="Cheng J.-F."/>
            <person name="Dominguez A."/>
            <person name="Elias M."/>
            <person name="Eslava A.P."/>
            <person name="Glaser F."/>
            <person name="Grimwood J."/>
            <person name="Gutierrez G."/>
            <person name="Heitman J."/>
            <person name="Henrissat B."/>
            <person name="Iturriaga E.A."/>
            <person name="Lang B.F."/>
            <person name="Lavin J.L."/>
            <person name="Lee S."/>
            <person name="Li W."/>
            <person name="Lindquist E."/>
            <person name="Lopez-Garcia S."/>
            <person name="Luque E.M."/>
            <person name="Marcos A.T."/>
            <person name="Martin J."/>
            <person name="McCluskey K."/>
            <person name="Medina H.R."/>
            <person name="Miralles-Duran A."/>
            <person name="Miyazaki A."/>
            <person name="Munoz-Torres E."/>
            <person name="Oguiza J.A."/>
            <person name="Ohm R."/>
            <person name="Olmedo M."/>
            <person name="Orejas M."/>
            <person name="Ortiz-Castellanos L."/>
            <person name="Pisabarro A.G."/>
            <person name="Rodriguez-Romero J."/>
            <person name="Ruiz-Herrera J."/>
            <person name="Ruiz-Vazquez R."/>
            <person name="Sanz C."/>
            <person name="Schackwitz W."/>
            <person name="Schmutz J."/>
            <person name="Shahriari M."/>
            <person name="Shelest E."/>
            <person name="Silva-Franco F."/>
            <person name="Soanes D."/>
            <person name="Syed K."/>
            <person name="Tagua V.G."/>
            <person name="Talbot N.J."/>
            <person name="Thon M."/>
            <person name="De vries R.P."/>
            <person name="Wiebenga A."/>
            <person name="Yadav J.S."/>
            <person name="Braun E.L."/>
            <person name="Baker S."/>
            <person name="Garre V."/>
            <person name="Horwitz B."/>
            <person name="Torres-Martinez S."/>
            <person name="Idnurm A."/>
            <person name="Herrera-Estrella A."/>
            <person name="Gabaldon T."/>
            <person name="Grigoriev I.V."/>
        </authorList>
    </citation>
    <scope>NUCLEOTIDE SEQUENCE [LARGE SCALE GENOMIC DNA]</scope>
    <source>
        <strain evidence="2">NRRL 1555(-)</strain>
    </source>
</reference>
<dbReference type="VEuPathDB" id="FungiDB:PHYBLDRAFT_68587"/>
<dbReference type="GeneID" id="29002880"/>
<name>A0A167PH75_PHYB8</name>
<sequence length="112" mass="12914">MDKKETLNQATSDHAPNYLQPKKLFRSMCGILKEEAMSTKNRENLPISDIICDPTTERRNHGLKLVELFQPELELNASLLNEPHNRLLLDSLKGLFNSLLNNMRTAEPYQTY</sequence>
<dbReference type="AlphaFoldDB" id="A0A167PH75"/>
<gene>
    <name evidence="1" type="ORF">PHYBLDRAFT_68587</name>
</gene>
<protein>
    <submittedName>
        <fullName evidence="1">Uncharacterized protein</fullName>
    </submittedName>
</protein>
<dbReference type="InParanoid" id="A0A167PH75"/>
<keyword evidence="2" id="KW-1185">Reference proteome</keyword>
<dbReference type="EMBL" id="KV440974">
    <property type="protein sequence ID" value="OAD77909.1"/>
    <property type="molecule type" value="Genomic_DNA"/>
</dbReference>
<evidence type="ECO:0000313" key="1">
    <source>
        <dbReference type="EMBL" id="OAD77909.1"/>
    </source>
</evidence>
<proteinExistence type="predicted"/>
<evidence type="ECO:0000313" key="2">
    <source>
        <dbReference type="Proteomes" id="UP000077315"/>
    </source>
</evidence>
<dbReference type="RefSeq" id="XP_018295949.1">
    <property type="nucleotide sequence ID" value="XM_018441974.1"/>
</dbReference>
<dbReference type="Proteomes" id="UP000077315">
    <property type="component" value="Unassembled WGS sequence"/>
</dbReference>
<accession>A0A167PH75</accession>